<evidence type="ECO:0000256" key="3">
    <source>
        <dbReference type="SAM" id="Phobius"/>
    </source>
</evidence>
<dbReference type="EMBL" id="KZ452013">
    <property type="protein sequence ID" value="PKA51305.1"/>
    <property type="molecule type" value="Genomic_DNA"/>
</dbReference>
<evidence type="ECO:0000313" key="4">
    <source>
        <dbReference type="EMBL" id="PKA51305.1"/>
    </source>
</evidence>
<dbReference type="GO" id="GO:0009705">
    <property type="term" value="C:plant-type vacuole membrane"/>
    <property type="evidence" value="ECO:0007669"/>
    <property type="project" value="TreeGrafter"/>
</dbReference>
<dbReference type="PANTHER" id="PTHR31503:SF1">
    <property type="entry name" value="VACUOLAR CATION_PROTON EXCHANGER 3"/>
    <property type="match status" value="1"/>
</dbReference>
<dbReference type="OrthoDB" id="780871at2759"/>
<keyword evidence="5" id="KW-1185">Reference proteome</keyword>
<organism evidence="4 5">
    <name type="scientific">Apostasia shenzhenica</name>
    <dbReference type="NCBI Taxonomy" id="1088818"/>
    <lineage>
        <taxon>Eukaryota</taxon>
        <taxon>Viridiplantae</taxon>
        <taxon>Streptophyta</taxon>
        <taxon>Embryophyta</taxon>
        <taxon>Tracheophyta</taxon>
        <taxon>Spermatophyta</taxon>
        <taxon>Magnoliopsida</taxon>
        <taxon>Liliopsida</taxon>
        <taxon>Asparagales</taxon>
        <taxon>Orchidaceae</taxon>
        <taxon>Apostasioideae</taxon>
        <taxon>Apostasia</taxon>
    </lineage>
</organism>
<keyword evidence="3" id="KW-1133">Transmembrane helix</keyword>
<dbReference type="GO" id="GO:0006874">
    <property type="term" value="P:intracellular calcium ion homeostasis"/>
    <property type="evidence" value="ECO:0007669"/>
    <property type="project" value="TreeGrafter"/>
</dbReference>
<evidence type="ECO:0000256" key="1">
    <source>
        <dbReference type="ARBA" id="ARBA00022449"/>
    </source>
</evidence>
<sequence>MFGVPLSVVVAWIMGINLDLDLKLLETASLVAAIIITSITLQDGNSHYLKGAILVLAYIVICVCFFVLRKSSEKTFTL</sequence>
<accession>A0A2I0A706</accession>
<reference evidence="4 5" key="1">
    <citation type="journal article" date="2017" name="Nature">
        <title>The Apostasia genome and the evolution of orchids.</title>
        <authorList>
            <person name="Zhang G.Q."/>
            <person name="Liu K.W."/>
            <person name="Li Z."/>
            <person name="Lohaus R."/>
            <person name="Hsiao Y.Y."/>
            <person name="Niu S.C."/>
            <person name="Wang J.Y."/>
            <person name="Lin Y.C."/>
            <person name="Xu Q."/>
            <person name="Chen L.J."/>
            <person name="Yoshida K."/>
            <person name="Fujiwara S."/>
            <person name="Wang Z.W."/>
            <person name="Zhang Y.Q."/>
            <person name="Mitsuda N."/>
            <person name="Wang M."/>
            <person name="Liu G.H."/>
            <person name="Pecoraro L."/>
            <person name="Huang H.X."/>
            <person name="Xiao X.J."/>
            <person name="Lin M."/>
            <person name="Wu X.Y."/>
            <person name="Wu W.L."/>
            <person name="Chen Y.Y."/>
            <person name="Chang S.B."/>
            <person name="Sakamoto S."/>
            <person name="Ohme-Takagi M."/>
            <person name="Yagi M."/>
            <person name="Zeng S.J."/>
            <person name="Shen C.Y."/>
            <person name="Yeh C.M."/>
            <person name="Luo Y.B."/>
            <person name="Tsai W.C."/>
            <person name="Van de Peer Y."/>
            <person name="Liu Z.J."/>
        </authorList>
    </citation>
    <scope>NUCLEOTIDE SEQUENCE [LARGE SCALE GENOMIC DNA]</scope>
    <source>
        <strain evidence="5">cv. Shenzhen</strain>
        <tissue evidence="4">Stem</tissue>
    </source>
</reference>
<dbReference type="GO" id="GO:0015369">
    <property type="term" value="F:calcium:proton antiporter activity"/>
    <property type="evidence" value="ECO:0007669"/>
    <property type="project" value="TreeGrafter"/>
</dbReference>
<proteinExistence type="predicted"/>
<gene>
    <name evidence="4" type="primary">CAX1a</name>
    <name evidence="4" type="ORF">AXF42_Ash002668</name>
</gene>
<dbReference type="AlphaFoldDB" id="A0A2I0A706"/>
<dbReference type="PANTHER" id="PTHR31503">
    <property type="entry name" value="VACUOLAR CALCIUM ION TRANSPORTER"/>
    <property type="match status" value="1"/>
</dbReference>
<evidence type="ECO:0000313" key="5">
    <source>
        <dbReference type="Proteomes" id="UP000236161"/>
    </source>
</evidence>
<keyword evidence="3" id="KW-0472">Membrane</keyword>
<keyword evidence="1" id="KW-0813">Transport</keyword>
<protein>
    <submittedName>
        <fullName evidence="4">Vacuolar cation/proton exchanger 1a</fullName>
    </submittedName>
</protein>
<keyword evidence="1" id="KW-0050">Antiport</keyword>
<dbReference type="Proteomes" id="UP000236161">
    <property type="component" value="Unassembled WGS sequence"/>
</dbReference>
<dbReference type="InterPro" id="IPR004713">
    <property type="entry name" value="CaH_exchang"/>
</dbReference>
<feature type="transmembrane region" description="Helical" evidence="3">
    <location>
        <begin position="48"/>
        <end position="68"/>
    </location>
</feature>
<keyword evidence="2" id="KW-0406">Ion transport</keyword>
<keyword evidence="3" id="KW-0812">Transmembrane</keyword>
<evidence type="ECO:0000256" key="2">
    <source>
        <dbReference type="ARBA" id="ARBA00023065"/>
    </source>
</evidence>
<name>A0A2I0A706_9ASPA</name>